<evidence type="ECO:0000256" key="6">
    <source>
        <dbReference type="ARBA" id="ARBA00022989"/>
    </source>
</evidence>
<dbReference type="OrthoDB" id="9800416at2"/>
<keyword evidence="4" id="KW-1003">Cell membrane</keyword>
<keyword evidence="6 8" id="KW-1133">Transmembrane helix</keyword>
<dbReference type="InterPro" id="IPR004812">
    <property type="entry name" value="Efflux_drug-R_Bcr/CmlA"/>
</dbReference>
<dbReference type="PANTHER" id="PTHR23502:SF132">
    <property type="entry name" value="POLYAMINE TRANSPORTER 2-RELATED"/>
    <property type="match status" value="1"/>
</dbReference>
<evidence type="ECO:0000256" key="1">
    <source>
        <dbReference type="ARBA" id="ARBA00004651"/>
    </source>
</evidence>
<evidence type="ECO:0000313" key="10">
    <source>
        <dbReference type="EMBL" id="PHP69134.1"/>
    </source>
</evidence>
<dbReference type="GO" id="GO:0042910">
    <property type="term" value="F:xenobiotic transmembrane transporter activity"/>
    <property type="evidence" value="ECO:0007669"/>
    <property type="project" value="InterPro"/>
</dbReference>
<dbReference type="Gene3D" id="1.20.1720.10">
    <property type="entry name" value="Multidrug resistance protein D"/>
    <property type="match status" value="1"/>
</dbReference>
<dbReference type="Pfam" id="PF07690">
    <property type="entry name" value="MFS_1"/>
    <property type="match status" value="1"/>
</dbReference>
<dbReference type="Proteomes" id="UP000221168">
    <property type="component" value="Unassembled WGS sequence"/>
</dbReference>
<proteinExistence type="inferred from homology"/>
<feature type="transmembrane region" description="Helical" evidence="8">
    <location>
        <begin position="46"/>
        <end position="64"/>
    </location>
</feature>
<evidence type="ECO:0000313" key="11">
    <source>
        <dbReference type="Proteomes" id="UP000221168"/>
    </source>
</evidence>
<dbReference type="PANTHER" id="PTHR23502">
    <property type="entry name" value="MAJOR FACILITATOR SUPERFAMILY"/>
    <property type="match status" value="1"/>
</dbReference>
<protein>
    <recommendedName>
        <fullName evidence="8">Bcr/CflA family efflux transporter</fullName>
    </recommendedName>
</protein>
<keyword evidence="3 8" id="KW-0813">Transport</keyword>
<feature type="transmembrane region" description="Helical" evidence="8">
    <location>
        <begin position="71"/>
        <end position="89"/>
    </location>
</feature>
<dbReference type="EMBL" id="PDVP01000001">
    <property type="protein sequence ID" value="PHP69134.1"/>
    <property type="molecule type" value="Genomic_DNA"/>
</dbReference>
<keyword evidence="11" id="KW-1185">Reference proteome</keyword>
<evidence type="ECO:0000259" key="9">
    <source>
        <dbReference type="PROSITE" id="PS50850"/>
    </source>
</evidence>
<dbReference type="InterPro" id="IPR036259">
    <property type="entry name" value="MFS_trans_sf"/>
</dbReference>
<accession>A0A2G1QUJ7</accession>
<evidence type="ECO:0000256" key="3">
    <source>
        <dbReference type="ARBA" id="ARBA00022448"/>
    </source>
</evidence>
<feature type="transmembrane region" description="Helical" evidence="8">
    <location>
        <begin position="157"/>
        <end position="178"/>
    </location>
</feature>
<comment type="caution">
    <text evidence="8">Lacks conserved residue(s) required for the propagation of feature annotation.</text>
</comment>
<keyword evidence="8" id="KW-0997">Cell inner membrane</keyword>
<evidence type="ECO:0000256" key="2">
    <source>
        <dbReference type="ARBA" id="ARBA00006236"/>
    </source>
</evidence>
<evidence type="ECO:0000256" key="7">
    <source>
        <dbReference type="ARBA" id="ARBA00023136"/>
    </source>
</evidence>
<keyword evidence="5 8" id="KW-0812">Transmembrane</keyword>
<comment type="similarity">
    <text evidence="2 8">Belongs to the major facilitator superfamily. Bcr/CmlA family.</text>
</comment>
<comment type="subcellular location">
    <subcellularLocation>
        <location evidence="8">Cell inner membrane</location>
        <topology evidence="8">Multi-pass membrane protein</topology>
    </subcellularLocation>
    <subcellularLocation>
        <location evidence="1">Cell membrane</location>
        <topology evidence="1">Multi-pass membrane protein</topology>
    </subcellularLocation>
</comment>
<dbReference type="SUPFAM" id="SSF103473">
    <property type="entry name" value="MFS general substrate transporter"/>
    <property type="match status" value="1"/>
</dbReference>
<feature type="transmembrane region" description="Helical" evidence="8">
    <location>
        <begin position="245"/>
        <end position="263"/>
    </location>
</feature>
<keyword evidence="7 8" id="KW-0472">Membrane</keyword>
<feature type="transmembrane region" description="Helical" evidence="8">
    <location>
        <begin position="95"/>
        <end position="118"/>
    </location>
</feature>
<sequence>MSERKVSLLGALFVVVGPVSMALYTPAMTEIVHAFGTTESAVKMTLALYFAGFAFAQLIGGPLSDALGRRPVMMIFMAIYVSASLLAVWAPGIEILLAARFLQGIGASAGVAISRAIVRDLFDHEQSSRIMNLIGIMLALGPAIAPTIGGFTMQAAGWHAIFLLMALLGIVVFAAVIFSMRETVVPDMSRLRPRSLASAYLLLLGNSHFMTTALVMAFTSGALYAQATFLPFILMERVGLTAAQFGLSMVLQSGSFFIGALVVRALMARIPAERLVVPGLVLVALGGLGQLAMHVVEPSLWRVMGPVALYAIGIAFVMPAVTTICLHPFRQMAGAASAMMGFLQMGMGLAMGSIGALMGDPVKAMATLIPFMGLSACVCYALYRFRIAGQADA</sequence>
<evidence type="ECO:0000256" key="8">
    <source>
        <dbReference type="RuleBase" id="RU365088"/>
    </source>
</evidence>
<dbReference type="NCBIfam" id="TIGR00710">
    <property type="entry name" value="efflux_Bcr_CflA"/>
    <property type="match status" value="1"/>
</dbReference>
<feature type="transmembrane region" description="Helical" evidence="8">
    <location>
        <begin position="338"/>
        <end position="358"/>
    </location>
</feature>
<name>A0A2G1QUJ7_9HYPH</name>
<organism evidence="10 11">
    <name type="scientific">Zhengella mangrovi</name>
    <dbReference type="NCBI Taxonomy" id="1982044"/>
    <lineage>
        <taxon>Bacteria</taxon>
        <taxon>Pseudomonadati</taxon>
        <taxon>Pseudomonadota</taxon>
        <taxon>Alphaproteobacteria</taxon>
        <taxon>Hyphomicrobiales</taxon>
        <taxon>Notoacmeibacteraceae</taxon>
        <taxon>Zhengella</taxon>
    </lineage>
</organism>
<gene>
    <name evidence="10" type="ORF">CSC94_00825</name>
</gene>
<feature type="domain" description="Major facilitator superfamily (MFS) profile" evidence="9">
    <location>
        <begin position="6"/>
        <end position="393"/>
    </location>
</feature>
<feature type="transmembrane region" description="Helical" evidence="8">
    <location>
        <begin position="130"/>
        <end position="151"/>
    </location>
</feature>
<evidence type="ECO:0000256" key="5">
    <source>
        <dbReference type="ARBA" id="ARBA00022692"/>
    </source>
</evidence>
<feature type="transmembrane region" description="Helical" evidence="8">
    <location>
        <begin position="199"/>
        <end position="225"/>
    </location>
</feature>
<dbReference type="AlphaFoldDB" id="A0A2G1QUJ7"/>
<dbReference type="CDD" id="cd17320">
    <property type="entry name" value="MFS_MdfA_MDR_like"/>
    <property type="match status" value="1"/>
</dbReference>
<evidence type="ECO:0000256" key="4">
    <source>
        <dbReference type="ARBA" id="ARBA00022475"/>
    </source>
</evidence>
<comment type="caution">
    <text evidence="10">The sequence shown here is derived from an EMBL/GenBank/DDBJ whole genome shotgun (WGS) entry which is preliminary data.</text>
</comment>
<dbReference type="GO" id="GO:1990961">
    <property type="term" value="P:xenobiotic detoxification by transmembrane export across the plasma membrane"/>
    <property type="evidence" value="ECO:0007669"/>
    <property type="project" value="InterPro"/>
</dbReference>
<dbReference type="InterPro" id="IPR011701">
    <property type="entry name" value="MFS"/>
</dbReference>
<reference evidence="10 11" key="1">
    <citation type="submission" date="2017-10" db="EMBL/GenBank/DDBJ databases">
        <title>Sedimentibacterium mangrovi gen. nov., sp. nov., a novel member of family Phyllobacteriacea isolated from mangrove sediment.</title>
        <authorList>
            <person name="Liao H."/>
            <person name="Tian Y."/>
        </authorList>
    </citation>
    <scope>NUCLEOTIDE SEQUENCE [LARGE SCALE GENOMIC DNA]</scope>
    <source>
        <strain evidence="10 11">X9-2-2</strain>
    </source>
</reference>
<dbReference type="InterPro" id="IPR020846">
    <property type="entry name" value="MFS_dom"/>
</dbReference>
<feature type="transmembrane region" description="Helical" evidence="8">
    <location>
        <begin position="275"/>
        <end position="295"/>
    </location>
</feature>
<feature type="transmembrane region" description="Helical" evidence="8">
    <location>
        <begin position="364"/>
        <end position="383"/>
    </location>
</feature>
<dbReference type="PROSITE" id="PS50850">
    <property type="entry name" value="MFS"/>
    <property type="match status" value="1"/>
</dbReference>
<feature type="transmembrane region" description="Helical" evidence="8">
    <location>
        <begin position="307"/>
        <end position="326"/>
    </location>
</feature>
<dbReference type="GO" id="GO:0005886">
    <property type="term" value="C:plasma membrane"/>
    <property type="evidence" value="ECO:0007669"/>
    <property type="project" value="UniProtKB-SubCell"/>
</dbReference>
<dbReference type="PRINTS" id="PR01036">
    <property type="entry name" value="TCRTETB"/>
</dbReference>